<dbReference type="Gene3D" id="1.20.58.2220">
    <property type="entry name" value="Formin, FH2 domain"/>
    <property type="match status" value="1"/>
</dbReference>
<feature type="non-terminal residue" evidence="4">
    <location>
        <position position="447"/>
    </location>
</feature>
<dbReference type="EMBL" id="CAAE01014531">
    <property type="protein sequence ID" value="CAF97021.1"/>
    <property type="molecule type" value="Genomic_DNA"/>
</dbReference>
<accession>Q4SQR1</accession>
<organism evidence="4">
    <name type="scientific">Tetraodon nigroviridis</name>
    <name type="common">Spotted green pufferfish</name>
    <name type="synonym">Chelonodon nigroviridis</name>
    <dbReference type="NCBI Taxonomy" id="99883"/>
    <lineage>
        <taxon>Eukaryota</taxon>
        <taxon>Metazoa</taxon>
        <taxon>Chordata</taxon>
        <taxon>Craniata</taxon>
        <taxon>Vertebrata</taxon>
        <taxon>Euteleostomi</taxon>
        <taxon>Actinopterygii</taxon>
        <taxon>Neopterygii</taxon>
        <taxon>Teleostei</taxon>
        <taxon>Neoteleostei</taxon>
        <taxon>Acanthomorphata</taxon>
        <taxon>Eupercaria</taxon>
        <taxon>Tetraodontiformes</taxon>
        <taxon>Tetradontoidea</taxon>
        <taxon>Tetraodontidae</taxon>
        <taxon>Tetraodon</taxon>
    </lineage>
</organism>
<evidence type="ECO:0000313" key="4">
    <source>
        <dbReference type="EMBL" id="CAF97021.1"/>
    </source>
</evidence>
<dbReference type="Pfam" id="PF02181">
    <property type="entry name" value="FH2"/>
    <property type="match status" value="1"/>
</dbReference>
<dbReference type="OrthoDB" id="9806920at2759"/>
<dbReference type="SUPFAM" id="SSF101447">
    <property type="entry name" value="Formin homology 2 domain (FH2 domain)"/>
    <property type="match status" value="1"/>
</dbReference>
<dbReference type="PROSITE" id="PS51444">
    <property type="entry name" value="FH2"/>
    <property type="match status" value="1"/>
</dbReference>
<dbReference type="SMART" id="SM00498">
    <property type="entry name" value="FH2"/>
    <property type="match status" value="1"/>
</dbReference>
<reference evidence="4" key="1">
    <citation type="journal article" date="2004" name="Nature">
        <title>Genome duplication in the teleost fish Tetraodon nigroviridis reveals the early vertebrate proto-karyotype.</title>
        <authorList>
            <person name="Jaillon O."/>
            <person name="Aury J.-M."/>
            <person name="Brunet F."/>
            <person name="Petit J.-L."/>
            <person name="Stange-Thomann N."/>
            <person name="Mauceli E."/>
            <person name="Bouneau L."/>
            <person name="Fischer C."/>
            <person name="Ozouf-Costaz C."/>
            <person name="Bernot A."/>
            <person name="Nicaud S."/>
            <person name="Jaffe D."/>
            <person name="Fisher S."/>
            <person name="Lutfalla G."/>
            <person name="Dossat C."/>
            <person name="Segurens B."/>
            <person name="Dasilva C."/>
            <person name="Salanoubat M."/>
            <person name="Levy M."/>
            <person name="Boudet N."/>
            <person name="Castellano S."/>
            <person name="Anthouard V."/>
            <person name="Jubin C."/>
            <person name="Castelli V."/>
            <person name="Katinka M."/>
            <person name="Vacherie B."/>
            <person name="Biemont C."/>
            <person name="Skalli Z."/>
            <person name="Cattolico L."/>
            <person name="Poulain J."/>
            <person name="De Berardinis V."/>
            <person name="Cruaud C."/>
            <person name="Duprat S."/>
            <person name="Brottier P."/>
            <person name="Coutanceau J.-P."/>
            <person name="Gouzy J."/>
            <person name="Parra G."/>
            <person name="Lardier G."/>
            <person name="Chapple C."/>
            <person name="McKernan K.J."/>
            <person name="McEwan P."/>
            <person name="Bosak S."/>
            <person name="Kellis M."/>
            <person name="Volff J.-N."/>
            <person name="Guigo R."/>
            <person name="Zody M.C."/>
            <person name="Mesirov J."/>
            <person name="Lindblad-Toh K."/>
            <person name="Birren B."/>
            <person name="Nusbaum C."/>
            <person name="Kahn D."/>
            <person name="Robinson-Rechavi M."/>
            <person name="Laudet V."/>
            <person name="Schachter V."/>
            <person name="Quetier F."/>
            <person name="Saurin W."/>
            <person name="Scarpelli C."/>
            <person name="Wincker P."/>
            <person name="Lander E.S."/>
            <person name="Weissenbach J."/>
            <person name="Roest Crollius H."/>
        </authorList>
    </citation>
    <scope>NUCLEOTIDE SEQUENCE [LARGE SCALE GENOMIC DNA]</scope>
</reference>
<dbReference type="GO" id="GO:0005856">
    <property type="term" value="C:cytoskeleton"/>
    <property type="evidence" value="ECO:0007669"/>
    <property type="project" value="TreeGrafter"/>
</dbReference>
<feature type="coiled-coil region" evidence="1">
    <location>
        <begin position="372"/>
        <end position="399"/>
    </location>
</feature>
<proteinExistence type="predicted"/>
<sequence length="447" mass="50754">AERLFLNTLDFSDLKDEEDQTEDQRVSSTAVSCLKGPPAPPPLPPPPFPSTPQPGGAVKSCTMKLYWRELQAVSPLPRMTRFGNQSIWADLEPVHLDTKQLECLFQSKSTSFNVKVSGKKKPSSVSVLGMKRSHIITITLSSLPPAHLLPPAIYSMDTTVLDREDLQRLQVIMPTDEELCLIKDAKSQNPHSPLAPAESCLLTLGQISYLSSRLQLWAFALDYDSLEREIAEPLFHLKLAMEQLSASQTFRSILATVLAIGNFLNGCKARGFELSYLEKLSQVRDTHTRQPLLYHVCVLLMQRYPQSSDFYSDITSVTKAAKCDYSQVQHNFIQLESQCKASWEQLKILDKADDKKKGGGGEEDKAQQGSLRLRLQKSLKEYEERLKVLRAVHRRVINRFHSFLLFLGYSKAMVREMKAEDFCRTVSNFSLEYRTTRQALLLQRERE</sequence>
<dbReference type="GO" id="GO:0005737">
    <property type="term" value="C:cytoplasm"/>
    <property type="evidence" value="ECO:0007669"/>
    <property type="project" value="TreeGrafter"/>
</dbReference>
<dbReference type="InterPro" id="IPR042201">
    <property type="entry name" value="FH2_Formin_sf"/>
</dbReference>
<comment type="caution">
    <text evidence="4">The sequence shown here is derived from an EMBL/GenBank/DDBJ whole genome shotgun (WGS) entry which is preliminary data.</text>
</comment>
<name>Q4SQR1_TETNG</name>
<dbReference type="InterPro" id="IPR015425">
    <property type="entry name" value="FH2_Formin"/>
</dbReference>
<dbReference type="GO" id="GO:0051015">
    <property type="term" value="F:actin filament binding"/>
    <property type="evidence" value="ECO:0007669"/>
    <property type="project" value="TreeGrafter"/>
</dbReference>
<evidence type="ECO:0000256" key="2">
    <source>
        <dbReference type="SAM" id="MobiDB-lite"/>
    </source>
</evidence>
<feature type="compositionally biased region" description="Pro residues" evidence="2">
    <location>
        <begin position="37"/>
        <end position="52"/>
    </location>
</feature>
<feature type="non-terminal residue" evidence="4">
    <location>
        <position position="1"/>
    </location>
</feature>
<dbReference type="AlphaFoldDB" id="Q4SQR1"/>
<gene>
    <name evidence="4" type="ORF">GSTENG00014265001</name>
</gene>
<evidence type="ECO:0000256" key="1">
    <source>
        <dbReference type="SAM" id="Coils"/>
    </source>
</evidence>
<dbReference type="PANTHER" id="PTHR45920:SF4">
    <property type="entry name" value="FORMIN HOMOLOGY 2 DOMAIN CONTAINING, ISOFORM I"/>
    <property type="match status" value="1"/>
</dbReference>
<dbReference type="KEGG" id="tng:GSTEN00014265G001"/>
<evidence type="ECO:0000259" key="3">
    <source>
        <dbReference type="PROSITE" id="PS51444"/>
    </source>
</evidence>
<feature type="region of interest" description="Disordered" evidence="2">
    <location>
        <begin position="15"/>
        <end position="55"/>
    </location>
</feature>
<protein>
    <submittedName>
        <fullName evidence="4">(spotted green pufferfish) hypothetical protein</fullName>
    </submittedName>
</protein>
<reference evidence="4" key="2">
    <citation type="submission" date="2004-02" db="EMBL/GenBank/DDBJ databases">
        <authorList>
            <consortium name="Genoscope"/>
            <consortium name="Whitehead Institute Centre for Genome Research"/>
        </authorList>
    </citation>
    <scope>NUCLEOTIDE SEQUENCE</scope>
</reference>
<feature type="domain" description="FH2" evidence="3">
    <location>
        <begin position="52"/>
        <end position="447"/>
    </location>
</feature>
<keyword evidence="1" id="KW-0175">Coiled coil</keyword>
<dbReference type="PANTHER" id="PTHR45920">
    <property type="entry name" value="FORMIN HOMOLOGY 2 DOMAIN CONTAINING, ISOFORM I"/>
    <property type="match status" value="1"/>
</dbReference>
<dbReference type="GO" id="GO:0030866">
    <property type="term" value="P:cortical actin cytoskeleton organization"/>
    <property type="evidence" value="ECO:0007669"/>
    <property type="project" value="TreeGrafter"/>
</dbReference>